<geneLocation type="plasmid" evidence="1 2">
    <name>P2</name>
</geneLocation>
<keyword evidence="1" id="KW-0614">Plasmid</keyword>
<evidence type="ECO:0008006" key="3">
    <source>
        <dbReference type="Google" id="ProtNLM"/>
    </source>
</evidence>
<proteinExistence type="predicted"/>
<protein>
    <recommendedName>
        <fullName evidence="3">ASCH domain-containing protein</fullName>
    </recommendedName>
</protein>
<dbReference type="InterPro" id="IPR015947">
    <property type="entry name" value="PUA-like_sf"/>
</dbReference>
<keyword evidence="2" id="KW-1185">Reference proteome</keyword>
<dbReference type="RefSeq" id="WP_014686842.1">
    <property type="nucleotide sequence ID" value="NC_017791.1"/>
</dbReference>
<dbReference type="HOGENOM" id="CLU_1755850_0_0_0"/>
<dbReference type="SUPFAM" id="SSF88697">
    <property type="entry name" value="PUA domain-like"/>
    <property type="match status" value="1"/>
</dbReference>
<dbReference type="EMBL" id="CP002193">
    <property type="protein sequence ID" value="AFD27750.1"/>
    <property type="molecule type" value="Genomic_DNA"/>
</dbReference>
<accession>H8H2K3</accession>
<dbReference type="Proteomes" id="UP000007575">
    <property type="component" value="Plasmid P2"/>
</dbReference>
<gene>
    <name evidence="1" type="ordered locus">DGo_PB0481</name>
</gene>
<sequence>MKALSISTPWPTAIERHGKRVENRPRWAPHPHLVAQARRIVGHDLALHSSKTHDKEGMVYLQELTGRIYTRRDVPRGAVTSVVRVTGLLLPGDPCPAGQEDWYFGSVALVLDAVRVLPRPVPMVGGLGFLTLPDDVERDVRAQLERL</sequence>
<name>H8H2K3_DEIGI</name>
<evidence type="ECO:0000313" key="1">
    <source>
        <dbReference type="EMBL" id="AFD27750.1"/>
    </source>
</evidence>
<dbReference type="OrthoDB" id="359066at2"/>
<dbReference type="KEGG" id="dgo:DGo_PB0481"/>
<reference evidence="1 2" key="1">
    <citation type="journal article" date="2012" name="PLoS ONE">
        <title>Genome sequence and transcriptome analysis of the radioresistant bacterium Deinococcus gobiensis: insights into the extreme environmental adaptations.</title>
        <authorList>
            <person name="Yuan M."/>
            <person name="Chen M."/>
            <person name="Zhang W."/>
            <person name="Lu W."/>
            <person name="Wang J."/>
            <person name="Yang M."/>
            <person name="Zhao P."/>
            <person name="Tang R."/>
            <person name="Li X."/>
            <person name="Hao Y."/>
            <person name="Zhou Z."/>
            <person name="Zhan Y."/>
            <person name="Yu H."/>
            <person name="Teng C."/>
            <person name="Yan Y."/>
            <person name="Ping S."/>
            <person name="Wang Y."/>
            <person name="Lin M."/>
        </authorList>
    </citation>
    <scope>NUCLEOTIDE SEQUENCE [LARGE SCALE GENOMIC DNA]</scope>
    <source>
        <strain evidence="2">DSM 21396 / JCM 16679 / CGMCC 1.7299 / I-0</strain>
        <plasmid evidence="1">P2</plasmid>
    </source>
</reference>
<evidence type="ECO:0000313" key="2">
    <source>
        <dbReference type="Proteomes" id="UP000007575"/>
    </source>
</evidence>
<dbReference type="PATRIC" id="fig|745776.4.peg.3769"/>
<dbReference type="AlphaFoldDB" id="H8H2K3"/>
<organism evidence="1 2">
    <name type="scientific">Deinococcus gobiensis (strain DSM 21396 / JCM 16679 / CGMCC 1.7299 / I-0)</name>
    <dbReference type="NCBI Taxonomy" id="745776"/>
    <lineage>
        <taxon>Bacteria</taxon>
        <taxon>Thermotogati</taxon>
        <taxon>Deinococcota</taxon>
        <taxon>Deinococci</taxon>
        <taxon>Deinococcales</taxon>
        <taxon>Deinococcaceae</taxon>
        <taxon>Deinococcus</taxon>
    </lineage>
</organism>